<keyword evidence="1" id="KW-0472">Membrane</keyword>
<gene>
    <name evidence="3" type="ORF">PHYSODRAFT_522541</name>
</gene>
<reference evidence="3 4" key="1">
    <citation type="journal article" date="2006" name="Science">
        <title>Phytophthora genome sequences uncover evolutionary origins and mechanisms of pathogenesis.</title>
        <authorList>
            <person name="Tyler B.M."/>
            <person name="Tripathy S."/>
            <person name="Zhang X."/>
            <person name="Dehal P."/>
            <person name="Jiang R.H."/>
            <person name="Aerts A."/>
            <person name="Arredondo F.D."/>
            <person name="Baxter L."/>
            <person name="Bensasson D."/>
            <person name="Beynon J.L."/>
            <person name="Chapman J."/>
            <person name="Damasceno C.M."/>
            <person name="Dorrance A.E."/>
            <person name="Dou D."/>
            <person name="Dickerman A.W."/>
            <person name="Dubchak I.L."/>
            <person name="Garbelotto M."/>
            <person name="Gijzen M."/>
            <person name="Gordon S.G."/>
            <person name="Govers F."/>
            <person name="Grunwald N.J."/>
            <person name="Huang W."/>
            <person name="Ivors K.L."/>
            <person name="Jones R.W."/>
            <person name="Kamoun S."/>
            <person name="Krampis K."/>
            <person name="Lamour K.H."/>
            <person name="Lee M.K."/>
            <person name="McDonald W.H."/>
            <person name="Medina M."/>
            <person name="Meijer H.J."/>
            <person name="Nordberg E.K."/>
            <person name="Maclean D.J."/>
            <person name="Ospina-Giraldo M.D."/>
            <person name="Morris P.F."/>
            <person name="Phuntumart V."/>
            <person name="Putnam N.H."/>
            <person name="Rash S."/>
            <person name="Rose J.K."/>
            <person name="Sakihama Y."/>
            <person name="Salamov A.A."/>
            <person name="Savidor A."/>
            <person name="Scheuring C.F."/>
            <person name="Smith B.M."/>
            <person name="Sobral B.W."/>
            <person name="Terry A."/>
            <person name="Torto-Alalibo T.A."/>
            <person name="Win J."/>
            <person name="Xu Z."/>
            <person name="Zhang H."/>
            <person name="Grigoriev I.V."/>
            <person name="Rokhsar D.S."/>
            <person name="Boore J.L."/>
        </authorList>
    </citation>
    <scope>NUCLEOTIDE SEQUENCE [LARGE SCALE GENOMIC DNA]</scope>
    <source>
        <strain evidence="3 4">P6497</strain>
    </source>
</reference>
<evidence type="ECO:0000313" key="3">
    <source>
        <dbReference type="EMBL" id="EGZ09467.1"/>
    </source>
</evidence>
<feature type="transmembrane region" description="Helical" evidence="1">
    <location>
        <begin position="107"/>
        <end position="128"/>
    </location>
</feature>
<dbReference type="InterPro" id="IPR050715">
    <property type="entry name" value="LRR-SigEffector_domain"/>
</dbReference>
<dbReference type="KEGG" id="psoj:PHYSODRAFT_522541"/>
<dbReference type="RefSeq" id="XP_009534328.1">
    <property type="nucleotide sequence ID" value="XM_009536033.1"/>
</dbReference>
<feature type="domain" description="WLGC" evidence="2">
    <location>
        <begin position="562"/>
        <end position="626"/>
    </location>
</feature>
<evidence type="ECO:0000313" key="4">
    <source>
        <dbReference type="Proteomes" id="UP000002640"/>
    </source>
</evidence>
<evidence type="ECO:0000259" key="2">
    <source>
        <dbReference type="Pfam" id="PF26605"/>
    </source>
</evidence>
<name>G5A3W7_PHYSP</name>
<dbReference type="Proteomes" id="UP000002640">
    <property type="component" value="Unassembled WGS sequence"/>
</dbReference>
<dbReference type="SMR" id="G5A3W7"/>
<dbReference type="PANTHER" id="PTHR45752:SF187">
    <property type="entry name" value="LEUCINE-RICH REPEAT AND IQ DOMAIN-CONTAINING PROTEIN 4"/>
    <property type="match status" value="1"/>
</dbReference>
<keyword evidence="1" id="KW-1133">Transmembrane helix</keyword>
<evidence type="ECO:0000256" key="1">
    <source>
        <dbReference type="SAM" id="Phobius"/>
    </source>
</evidence>
<dbReference type="AlphaFoldDB" id="G5A3W7"/>
<dbReference type="InterPro" id="IPR032675">
    <property type="entry name" value="LRR_dom_sf"/>
</dbReference>
<dbReference type="GeneID" id="20660530"/>
<dbReference type="InterPro" id="IPR058256">
    <property type="entry name" value="WLGC"/>
</dbReference>
<feature type="transmembrane region" description="Helical" evidence="1">
    <location>
        <begin position="20"/>
        <end position="47"/>
    </location>
</feature>
<dbReference type="OMA" id="KFWLLPR"/>
<proteinExistence type="predicted"/>
<accession>G5A3W7</accession>
<dbReference type="Gene3D" id="3.80.10.10">
    <property type="entry name" value="Ribonuclease Inhibitor"/>
    <property type="match status" value="1"/>
</dbReference>
<dbReference type="EMBL" id="JH159159">
    <property type="protein sequence ID" value="EGZ09467.1"/>
    <property type="molecule type" value="Genomic_DNA"/>
</dbReference>
<keyword evidence="4" id="KW-1185">Reference proteome</keyword>
<protein>
    <recommendedName>
        <fullName evidence="2">WLGC domain-containing protein</fullName>
    </recommendedName>
</protein>
<dbReference type="Pfam" id="PF26605">
    <property type="entry name" value="WLGC"/>
    <property type="match status" value="1"/>
</dbReference>
<feature type="transmembrane region" description="Helical" evidence="1">
    <location>
        <begin position="255"/>
        <end position="274"/>
    </location>
</feature>
<dbReference type="PANTHER" id="PTHR45752">
    <property type="entry name" value="LEUCINE-RICH REPEAT-CONTAINING"/>
    <property type="match status" value="1"/>
</dbReference>
<keyword evidence="1" id="KW-0812">Transmembrane</keyword>
<sequence length="626" mass="70941">MNTTQFDNGEFWLLPQQDTSLVVSSIVLLSIFGIGYTALAVIMIFYYPLDLPKLIFQTLTLYTYLRKGFPTAIIYYYSVLLLCNWLVTCYRSQRYVSDPDLIIARLYYTFDLFFAVFAPLVVLIYFIYTFKFDRAEFLTRMESITPGSFDIVARIFGDPSQISSFCSAFHYLQFSSGTALFYKSALNVLSIYKWRKIIMTLNHNHHERQIERKRKALIKPVARESRTGSIKAAITKKLSESLSKPKFGKHFVPKLFLSLIFFVAGVCMFIYSVGSVQSTVELCSKYEKCVIPSYQWNFNEKHCTCLVFVDRETSPTKYSDWIDPPDTTSNLAELAIAGELRIVQIINRAVPELPEELKNCRNIEQLILVYTKTTALPAWLAEFTHLEYFHLEGDYTSRRLTTIADGIFNNMPHLTFLHFGGIPNVEKIPSLASLKRLRYLTLAVLDSLKELPSFEGLSKLDDLDIVHALRAPTLPSLAPLTSLKSLVIRARMAVCCNGFITGTCNMTESQCLPISGEKYPLTCTDERISAEDKLLLDSFGSSICPSAPPLNREAMAPSKYTTDELCNGVKYKECTLNGKQGICFNTRMMVIQCETTSGYIAMRKLHIQRGVGDACDPNVEAWLGCS</sequence>
<dbReference type="InParanoid" id="G5A3W7"/>
<feature type="transmembrane region" description="Helical" evidence="1">
    <location>
        <begin position="68"/>
        <end position="87"/>
    </location>
</feature>
<organism evidence="3 4">
    <name type="scientific">Phytophthora sojae (strain P6497)</name>
    <name type="common">Soybean stem and root rot agent</name>
    <name type="synonym">Phytophthora megasperma f. sp. glycines</name>
    <dbReference type="NCBI Taxonomy" id="1094619"/>
    <lineage>
        <taxon>Eukaryota</taxon>
        <taxon>Sar</taxon>
        <taxon>Stramenopiles</taxon>
        <taxon>Oomycota</taxon>
        <taxon>Peronosporomycetes</taxon>
        <taxon>Peronosporales</taxon>
        <taxon>Peronosporaceae</taxon>
        <taxon>Phytophthora</taxon>
    </lineage>
</organism>
<dbReference type="SUPFAM" id="SSF52058">
    <property type="entry name" value="L domain-like"/>
    <property type="match status" value="1"/>
</dbReference>